<feature type="chain" id="PRO_5045774925" description="Thioredoxin domain-containing protein" evidence="1">
    <location>
        <begin position="23"/>
        <end position="156"/>
    </location>
</feature>
<protein>
    <recommendedName>
        <fullName evidence="4">Thioredoxin domain-containing protein</fullName>
    </recommendedName>
</protein>
<evidence type="ECO:0000256" key="1">
    <source>
        <dbReference type="SAM" id="SignalP"/>
    </source>
</evidence>
<comment type="caution">
    <text evidence="2">The sequence shown here is derived from an EMBL/GenBank/DDBJ whole genome shotgun (WGS) entry which is preliminary data.</text>
</comment>
<dbReference type="EMBL" id="JAAQQR010000009">
    <property type="protein sequence ID" value="NID06500.1"/>
    <property type="molecule type" value="Genomic_DNA"/>
</dbReference>
<dbReference type="RefSeq" id="WP_167128980.1">
    <property type="nucleotide sequence ID" value="NZ_JAAQQR010000009.1"/>
</dbReference>
<evidence type="ECO:0000313" key="2">
    <source>
        <dbReference type="EMBL" id="NID06500.1"/>
    </source>
</evidence>
<proteinExistence type="predicted"/>
<keyword evidence="3" id="KW-1185">Reference proteome</keyword>
<feature type="signal peptide" evidence="1">
    <location>
        <begin position="1"/>
        <end position="22"/>
    </location>
</feature>
<evidence type="ECO:0008006" key="4">
    <source>
        <dbReference type="Google" id="ProtNLM"/>
    </source>
</evidence>
<keyword evidence="1" id="KW-0732">Signal</keyword>
<evidence type="ECO:0000313" key="3">
    <source>
        <dbReference type="Proteomes" id="UP001429601"/>
    </source>
</evidence>
<reference evidence="2 3" key="1">
    <citation type="journal article" date="2011" name="Curr. Microbiol.">
        <title>Luteibacter jiangsuensis sp. nov.: a methamidophos-degrading bacterium isolated from a methamidophos-manufacturing factory.</title>
        <authorList>
            <person name="Wang L."/>
            <person name="Wang G.L."/>
            <person name="Li S.P."/>
            <person name="Jiang J.D."/>
        </authorList>
    </citation>
    <scope>NUCLEOTIDE SEQUENCE [LARGE SCALE GENOMIC DNA]</scope>
    <source>
        <strain evidence="2 3">CGMCC 1.10133</strain>
    </source>
</reference>
<accession>A0ABX0Q988</accession>
<dbReference type="InterPro" id="IPR036249">
    <property type="entry name" value="Thioredoxin-like_sf"/>
</dbReference>
<dbReference type="SUPFAM" id="SSF52833">
    <property type="entry name" value="Thioredoxin-like"/>
    <property type="match status" value="1"/>
</dbReference>
<dbReference type="Proteomes" id="UP001429601">
    <property type="component" value="Unassembled WGS sequence"/>
</dbReference>
<dbReference type="Gene3D" id="3.40.30.10">
    <property type="entry name" value="Glutaredoxin"/>
    <property type="match status" value="1"/>
</dbReference>
<gene>
    <name evidence="2" type="ORF">HBF26_16520</name>
</gene>
<name>A0ABX0Q988_9GAMM</name>
<sequence length="156" mass="16643">MQRFAIVCACALSLAAAMPAFAGAPQALGTDDVAALLAVPAKGARLVAIWSLDCAYCEQNLSSLRAYQRNHADVDLVFVATDPLSQSTALEARLKAAKLDDVPSRAYAESTPDRLNFLIDPAWGGETPRTLVIKADGTRRAYSGALDVSHVEKLLR</sequence>
<organism evidence="2 3">
    <name type="scientific">Luteibacter jiangsuensis</name>
    <dbReference type="NCBI Taxonomy" id="637577"/>
    <lineage>
        <taxon>Bacteria</taxon>
        <taxon>Pseudomonadati</taxon>
        <taxon>Pseudomonadota</taxon>
        <taxon>Gammaproteobacteria</taxon>
        <taxon>Lysobacterales</taxon>
        <taxon>Rhodanobacteraceae</taxon>
        <taxon>Luteibacter</taxon>
    </lineage>
</organism>